<accession>A0ABY3CDN5</accession>
<feature type="domain" description="Ferric oxidoreductase" evidence="9">
    <location>
        <begin position="48"/>
        <end position="159"/>
    </location>
</feature>
<keyword evidence="7 8" id="KW-0472">Membrane</keyword>
<proteinExistence type="inferred from homology"/>
<evidence type="ECO:0000256" key="1">
    <source>
        <dbReference type="ARBA" id="ARBA00004141"/>
    </source>
</evidence>
<keyword evidence="8" id="KW-1003">Cell membrane</keyword>
<dbReference type="HAMAP" id="MF_01207">
    <property type="entry name" value="MsrQ"/>
    <property type="match status" value="1"/>
</dbReference>
<feature type="transmembrane region" description="Helical" evidence="8">
    <location>
        <begin position="114"/>
        <end position="132"/>
    </location>
</feature>
<keyword evidence="8" id="KW-0285">Flavoprotein</keyword>
<feature type="transmembrane region" description="Helical" evidence="8">
    <location>
        <begin position="80"/>
        <end position="102"/>
    </location>
</feature>
<dbReference type="PANTHER" id="PTHR36964:SF1">
    <property type="entry name" value="PROTEIN-METHIONINE-SULFOXIDE REDUCTASE HEME-BINDING SUBUNIT MSRQ"/>
    <property type="match status" value="1"/>
</dbReference>
<keyword evidence="4 8" id="KW-0812">Transmembrane</keyword>
<comment type="cofactor">
    <cofactor evidence="8">
        <name>FMN</name>
        <dbReference type="ChEBI" id="CHEBI:58210"/>
    </cofactor>
    <text evidence="8">Binds 1 FMN per subunit.</text>
</comment>
<keyword evidence="8" id="KW-0288">FMN</keyword>
<name>A0ABY3CDN5_9GAMM</name>
<dbReference type="PANTHER" id="PTHR36964">
    <property type="entry name" value="PROTEIN-METHIONINE-SULFOXIDE REDUCTASE HEME-BINDING SUBUNIT MSRQ"/>
    <property type="match status" value="1"/>
</dbReference>
<organism evidence="10 11">
    <name type="scientific">Candidatus Methylobacter oryzae</name>
    <dbReference type="NCBI Taxonomy" id="2497749"/>
    <lineage>
        <taxon>Bacteria</taxon>
        <taxon>Pseudomonadati</taxon>
        <taxon>Pseudomonadota</taxon>
        <taxon>Gammaproteobacteria</taxon>
        <taxon>Methylococcales</taxon>
        <taxon>Methylococcaceae</taxon>
        <taxon>Methylobacter</taxon>
    </lineage>
</organism>
<reference evidence="10 11" key="1">
    <citation type="journal article" date="2019" name="Antonie Van Leeuwenhoek">
        <title>Description of 'Ca. Methylobacter oryzae' KRF1, a novel species from the environmentally important Methylobacter clade 2.</title>
        <authorList>
            <person name="Khatri K."/>
            <person name="Mohite J.A."/>
            <person name="Pandit P.S."/>
            <person name="Bahulikar R."/>
            <person name="Rahalkar M.C."/>
        </authorList>
    </citation>
    <scope>NUCLEOTIDE SEQUENCE [LARGE SCALE GENOMIC DNA]</scope>
    <source>
        <strain evidence="10 11">KRF1</strain>
    </source>
</reference>
<keyword evidence="6 8" id="KW-0408">Iron</keyword>
<feature type="transmembrane region" description="Helical" evidence="8">
    <location>
        <begin position="175"/>
        <end position="194"/>
    </location>
</feature>
<evidence type="ECO:0000256" key="3">
    <source>
        <dbReference type="ARBA" id="ARBA00022617"/>
    </source>
</evidence>
<evidence type="ECO:0000313" key="11">
    <source>
        <dbReference type="Proteomes" id="UP000733744"/>
    </source>
</evidence>
<comment type="function">
    <text evidence="8">Part of the MsrPQ system that repairs oxidized periplasmic proteins containing methionine sulfoxide residues (Met-O), using respiratory chain electrons. Thus protects these proteins from oxidative-stress damage caused by reactive species of oxygen and chlorine generated by the host defense mechanisms. MsrPQ is essential for the maintenance of envelope integrity under bleach stress, rescuing a wide series of structurally unrelated periplasmic proteins from methionine oxidation. MsrQ provides electrons for reduction to the reductase catalytic subunit MsrP, using the quinone pool of the respiratory chain.</text>
</comment>
<comment type="subunit">
    <text evidence="8">Heterodimer of a catalytic subunit (MsrP) and a heme-binding subunit (MsrQ).</text>
</comment>
<dbReference type="InterPro" id="IPR022837">
    <property type="entry name" value="MsrQ-like"/>
</dbReference>
<comment type="cofactor">
    <cofactor evidence="8">
        <name>heme b</name>
        <dbReference type="ChEBI" id="CHEBI:60344"/>
    </cofactor>
    <text evidence="8">Binds 1 heme b (iron(II)-protoporphyrin IX) group per subunit.</text>
</comment>
<keyword evidence="3 8" id="KW-0349">Heme</keyword>
<comment type="similarity">
    <text evidence="8">Belongs to the MsrQ family.</text>
</comment>
<gene>
    <name evidence="8" type="primary">msrQ</name>
    <name evidence="10" type="ORF">EKO24_007210</name>
</gene>
<evidence type="ECO:0000256" key="6">
    <source>
        <dbReference type="ARBA" id="ARBA00023004"/>
    </source>
</evidence>
<dbReference type="Proteomes" id="UP000733744">
    <property type="component" value="Unassembled WGS sequence"/>
</dbReference>
<evidence type="ECO:0000256" key="8">
    <source>
        <dbReference type="HAMAP-Rule" id="MF_01207"/>
    </source>
</evidence>
<evidence type="ECO:0000259" key="9">
    <source>
        <dbReference type="Pfam" id="PF01794"/>
    </source>
</evidence>
<keyword evidence="5 8" id="KW-1133">Transmembrane helix</keyword>
<protein>
    <recommendedName>
        <fullName evidence="8">Protein-methionine-sulfoxide reductase heme-binding subunit MsrQ</fullName>
    </recommendedName>
    <alternativeName>
        <fullName evidence="8">Flavocytochrome MsrQ</fullName>
    </alternativeName>
</protein>
<feature type="transmembrane region" description="Helical" evidence="8">
    <location>
        <begin position="152"/>
        <end position="169"/>
    </location>
</feature>
<evidence type="ECO:0000256" key="2">
    <source>
        <dbReference type="ARBA" id="ARBA00022448"/>
    </source>
</evidence>
<dbReference type="RefSeq" id="WP_127030640.1">
    <property type="nucleotide sequence ID" value="NZ_RYFG02000067.1"/>
</dbReference>
<evidence type="ECO:0000256" key="7">
    <source>
        <dbReference type="ARBA" id="ARBA00023136"/>
    </source>
</evidence>
<keyword evidence="8" id="KW-0479">Metal-binding</keyword>
<evidence type="ECO:0000256" key="4">
    <source>
        <dbReference type="ARBA" id="ARBA00022692"/>
    </source>
</evidence>
<feature type="transmembrane region" description="Helical" evidence="8">
    <location>
        <begin position="50"/>
        <end position="68"/>
    </location>
</feature>
<comment type="subcellular location">
    <subcellularLocation>
        <location evidence="8">Cell membrane</location>
        <topology evidence="8">Multi-pass membrane protein</topology>
    </subcellularLocation>
    <subcellularLocation>
        <location evidence="1">Membrane</location>
        <topology evidence="1">Multi-pass membrane protein</topology>
    </subcellularLocation>
</comment>
<dbReference type="Pfam" id="PF01794">
    <property type="entry name" value="Ferric_reduct"/>
    <property type="match status" value="1"/>
</dbReference>
<sequence length="203" mass="23106">MFIGQQGWKAIKVIVFLLSLLPFLLLVNGAVNDRLGANPIEALHFGFGDWALRFLCITLALTPIKTITGQKKLMGFRRMMGLFAFFYASVHLLVFVVLDLSLSWEAFKDEVPKSPYILMGLLTYLLLIPLAVTSTKKMQRSLGRSWLKLHKLVYVAGVTALVHYFWLVKKDYTEPLIYAAVIGFLFAVRIAVYCRKNAKRFEP</sequence>
<dbReference type="InterPro" id="IPR013130">
    <property type="entry name" value="Fe3_Rdtase_TM_dom"/>
</dbReference>
<evidence type="ECO:0000256" key="5">
    <source>
        <dbReference type="ARBA" id="ARBA00022989"/>
    </source>
</evidence>
<evidence type="ECO:0000313" key="10">
    <source>
        <dbReference type="EMBL" id="TRW98521.1"/>
    </source>
</evidence>
<keyword evidence="11" id="KW-1185">Reference proteome</keyword>
<keyword evidence="8" id="KW-0249">Electron transport</keyword>
<comment type="caution">
    <text evidence="10">The sequence shown here is derived from an EMBL/GenBank/DDBJ whole genome shotgun (WGS) entry which is preliminary data.</text>
</comment>
<dbReference type="EMBL" id="RYFG02000067">
    <property type="protein sequence ID" value="TRW98521.1"/>
    <property type="molecule type" value="Genomic_DNA"/>
</dbReference>
<keyword evidence="2 8" id="KW-0813">Transport</keyword>
<feature type="transmembrane region" description="Helical" evidence="8">
    <location>
        <begin position="12"/>
        <end position="30"/>
    </location>
</feature>